<evidence type="ECO:0000259" key="1">
    <source>
        <dbReference type="PROSITE" id="PS50878"/>
    </source>
</evidence>
<name>A0A8K9WXA7_ONCMY</name>
<proteinExistence type="predicted"/>
<dbReference type="Ensembl" id="ENSOMYT00000135042.1">
    <property type="protein sequence ID" value="ENSOMYP00000124631.1"/>
    <property type="gene ID" value="ENSOMYG00000053727.1"/>
</dbReference>
<dbReference type="Proteomes" id="UP000694395">
    <property type="component" value="Chromosome 28"/>
</dbReference>
<dbReference type="Pfam" id="PF00078">
    <property type="entry name" value="RVT_1"/>
    <property type="match status" value="1"/>
</dbReference>
<sequence>MNFFEEKIMIIRKQITDSSLNLHIPPKFSCPESAQLCQDQGSREALKCFSTISLDTMMEIIMASKPSSCTLDHIPTKLLKELFPVLGPPMLNIINGSLSTVCVPNSLRVAVIKPLLKKPNLDPENIKNYRPISNLPFLSNILEKAVAQQLTALLKTNNVYEMLQSGFRPHNSTETALVKVVNYLLMASDRGSASVLVLLALSAAFDTIDHHILLERLETQIGLHGQVLAWFRYYLSERYQFVSVDGLSSDKSTVHFSVPQGSVLGPLFSLYILPLGDVIRKHNVNFHCYADDTQLYISMKHGEAPELPSLEACVSDMRKWMAANFLLLNSDKSEMLVLGPKKQRNLLLNLTINLDGCTVVSNKTVKDLCVTLDPDLSFDEHIKTVSWTAFLHLRNIAKIRYFLSKNNAEKCIHAFVTSRLDYCNALLSGYPDKALNTLQ</sequence>
<accession>A0A8K9WXA7</accession>
<reference evidence="2" key="3">
    <citation type="submission" date="2025-09" db="UniProtKB">
        <authorList>
            <consortium name="Ensembl"/>
        </authorList>
    </citation>
    <scope>IDENTIFICATION</scope>
</reference>
<keyword evidence="3" id="KW-1185">Reference proteome</keyword>
<organism evidence="2 3">
    <name type="scientific">Oncorhynchus mykiss</name>
    <name type="common">Rainbow trout</name>
    <name type="synonym">Salmo gairdneri</name>
    <dbReference type="NCBI Taxonomy" id="8022"/>
    <lineage>
        <taxon>Eukaryota</taxon>
        <taxon>Metazoa</taxon>
        <taxon>Chordata</taxon>
        <taxon>Craniata</taxon>
        <taxon>Vertebrata</taxon>
        <taxon>Euteleostomi</taxon>
        <taxon>Actinopterygii</taxon>
        <taxon>Neopterygii</taxon>
        <taxon>Teleostei</taxon>
        <taxon>Protacanthopterygii</taxon>
        <taxon>Salmoniformes</taxon>
        <taxon>Salmonidae</taxon>
        <taxon>Salmoninae</taxon>
        <taxon>Oncorhynchus</taxon>
    </lineage>
</organism>
<dbReference type="CDD" id="cd01650">
    <property type="entry name" value="RT_nLTR_like"/>
    <property type="match status" value="1"/>
</dbReference>
<dbReference type="SUPFAM" id="SSF56672">
    <property type="entry name" value="DNA/RNA polymerases"/>
    <property type="match status" value="1"/>
</dbReference>
<dbReference type="PROSITE" id="PS50878">
    <property type="entry name" value="RT_POL"/>
    <property type="match status" value="1"/>
</dbReference>
<dbReference type="GeneTree" id="ENSGT01010000222343"/>
<dbReference type="InterPro" id="IPR043502">
    <property type="entry name" value="DNA/RNA_pol_sf"/>
</dbReference>
<dbReference type="AlphaFoldDB" id="A0A8K9WXA7"/>
<evidence type="ECO:0000313" key="3">
    <source>
        <dbReference type="Proteomes" id="UP000694395"/>
    </source>
</evidence>
<feature type="domain" description="Reverse transcriptase" evidence="1">
    <location>
        <begin position="96"/>
        <end position="352"/>
    </location>
</feature>
<dbReference type="InterPro" id="IPR000477">
    <property type="entry name" value="RT_dom"/>
</dbReference>
<reference evidence="2" key="2">
    <citation type="submission" date="2025-08" db="UniProtKB">
        <authorList>
            <consortium name="Ensembl"/>
        </authorList>
    </citation>
    <scope>IDENTIFICATION</scope>
</reference>
<dbReference type="PANTHER" id="PTHR33332">
    <property type="entry name" value="REVERSE TRANSCRIPTASE DOMAIN-CONTAINING PROTEIN"/>
    <property type="match status" value="1"/>
</dbReference>
<protein>
    <recommendedName>
        <fullName evidence="1">Reverse transcriptase domain-containing protein</fullName>
    </recommendedName>
</protein>
<reference evidence="2" key="1">
    <citation type="submission" date="2020-07" db="EMBL/GenBank/DDBJ databases">
        <title>A long reads based de novo assembly of the rainbow trout Arlee double haploid line genome.</title>
        <authorList>
            <person name="Gao G."/>
            <person name="Palti Y."/>
        </authorList>
    </citation>
    <scope>NUCLEOTIDE SEQUENCE [LARGE SCALE GENOMIC DNA]</scope>
</reference>
<evidence type="ECO:0000313" key="2">
    <source>
        <dbReference type="Ensembl" id="ENSOMYP00000124631.1"/>
    </source>
</evidence>